<dbReference type="InterPro" id="IPR011104">
    <property type="entry name" value="Hpr_kin/Pase_C"/>
</dbReference>
<protein>
    <recommendedName>
        <fullName evidence="1">HPr kinase/phosphorylase C-terminal domain-containing protein</fullName>
    </recommendedName>
</protein>
<dbReference type="RefSeq" id="WP_343056334.1">
    <property type="nucleotide sequence ID" value="NZ_JACIGI010000015.1"/>
</dbReference>
<dbReference type="AlphaFoldDB" id="A0A7W6S087"/>
<dbReference type="Pfam" id="PF07475">
    <property type="entry name" value="Hpr_kinase_C"/>
    <property type="match status" value="1"/>
</dbReference>
<proteinExistence type="predicted"/>
<evidence type="ECO:0000259" key="1">
    <source>
        <dbReference type="Pfam" id="PF07475"/>
    </source>
</evidence>
<dbReference type="Proteomes" id="UP000555728">
    <property type="component" value="Unassembled WGS sequence"/>
</dbReference>
<gene>
    <name evidence="2" type="ORF">GGD88_002060</name>
</gene>
<organism evidence="2 3">
    <name type="scientific">Roseospira goensis</name>
    <dbReference type="NCBI Taxonomy" id="391922"/>
    <lineage>
        <taxon>Bacteria</taxon>
        <taxon>Pseudomonadati</taxon>
        <taxon>Pseudomonadota</taxon>
        <taxon>Alphaproteobacteria</taxon>
        <taxon>Rhodospirillales</taxon>
        <taxon>Rhodospirillaceae</taxon>
        <taxon>Roseospira</taxon>
    </lineage>
</organism>
<comment type="caution">
    <text evidence="2">The sequence shown here is derived from an EMBL/GenBank/DDBJ whole genome shotgun (WGS) entry which is preliminary data.</text>
</comment>
<dbReference type="CDD" id="cd01918">
    <property type="entry name" value="HprK_C"/>
    <property type="match status" value="1"/>
</dbReference>
<dbReference type="GO" id="GO:0005524">
    <property type="term" value="F:ATP binding"/>
    <property type="evidence" value="ECO:0007669"/>
    <property type="project" value="InterPro"/>
</dbReference>
<reference evidence="2 3" key="1">
    <citation type="submission" date="2020-08" db="EMBL/GenBank/DDBJ databases">
        <title>Genome sequencing of Purple Non-Sulfur Bacteria from various extreme environments.</title>
        <authorList>
            <person name="Mayer M."/>
        </authorList>
    </citation>
    <scope>NUCLEOTIDE SEQUENCE [LARGE SCALE GENOMIC DNA]</scope>
    <source>
        <strain evidence="2 3">JA135</strain>
    </source>
</reference>
<dbReference type="InterPro" id="IPR027417">
    <property type="entry name" value="P-loop_NTPase"/>
</dbReference>
<accession>A0A7W6S087</accession>
<dbReference type="SUPFAM" id="SSF53795">
    <property type="entry name" value="PEP carboxykinase-like"/>
    <property type="match status" value="1"/>
</dbReference>
<dbReference type="GO" id="GO:0006109">
    <property type="term" value="P:regulation of carbohydrate metabolic process"/>
    <property type="evidence" value="ECO:0007669"/>
    <property type="project" value="InterPro"/>
</dbReference>
<name>A0A7W6S087_9PROT</name>
<evidence type="ECO:0000313" key="3">
    <source>
        <dbReference type="Proteomes" id="UP000555728"/>
    </source>
</evidence>
<evidence type="ECO:0000313" key="2">
    <source>
        <dbReference type="EMBL" id="MBB4286331.1"/>
    </source>
</evidence>
<feature type="domain" description="HPr kinase/phosphorylase C-terminal" evidence="1">
    <location>
        <begin position="4"/>
        <end position="83"/>
    </location>
</feature>
<dbReference type="EMBL" id="JACIGI010000015">
    <property type="protein sequence ID" value="MBB4286331.1"/>
    <property type="molecule type" value="Genomic_DNA"/>
</dbReference>
<dbReference type="GO" id="GO:0000155">
    <property type="term" value="F:phosphorelay sensor kinase activity"/>
    <property type="evidence" value="ECO:0007669"/>
    <property type="project" value="InterPro"/>
</dbReference>
<keyword evidence="3" id="KW-1185">Reference proteome</keyword>
<sequence length="169" mass="17770">MSHPFTVHGTCVALPEGGVLLRGGAGSGKSDLALRLMESGDARLVADDRVILERDDESGLLYASTPAPLRGLMEVRGIGVIPLDTSRWVANAPLIAVVDMAPLPGAVPRTPSAATCDPLADANRHSDHVPTRVRRFVVWPFEVSAPAKVRLAAAIAVEAIVPVTEQDLA</sequence>
<dbReference type="Gene3D" id="3.40.50.300">
    <property type="entry name" value="P-loop containing nucleotide triphosphate hydrolases"/>
    <property type="match status" value="1"/>
</dbReference>